<gene>
    <name evidence="3" type="ORF">LVIROSA_LOCUS14735</name>
</gene>
<dbReference type="InterPro" id="IPR006501">
    <property type="entry name" value="Pectinesterase_inhib_dom"/>
</dbReference>
<name>A0AAU9N0R9_9ASTR</name>
<dbReference type="AlphaFoldDB" id="A0AAU9N0R9"/>
<feature type="transmembrane region" description="Helical" evidence="1">
    <location>
        <begin position="29"/>
        <end position="48"/>
    </location>
</feature>
<organism evidence="3 4">
    <name type="scientific">Lactuca virosa</name>
    <dbReference type="NCBI Taxonomy" id="75947"/>
    <lineage>
        <taxon>Eukaryota</taxon>
        <taxon>Viridiplantae</taxon>
        <taxon>Streptophyta</taxon>
        <taxon>Embryophyta</taxon>
        <taxon>Tracheophyta</taxon>
        <taxon>Spermatophyta</taxon>
        <taxon>Magnoliopsida</taxon>
        <taxon>eudicotyledons</taxon>
        <taxon>Gunneridae</taxon>
        <taxon>Pentapetalae</taxon>
        <taxon>asterids</taxon>
        <taxon>campanulids</taxon>
        <taxon>Asterales</taxon>
        <taxon>Asteraceae</taxon>
        <taxon>Cichorioideae</taxon>
        <taxon>Cichorieae</taxon>
        <taxon>Lactucinae</taxon>
        <taxon>Lactuca</taxon>
    </lineage>
</organism>
<evidence type="ECO:0000259" key="2">
    <source>
        <dbReference type="Pfam" id="PF04043"/>
    </source>
</evidence>
<accession>A0AAU9N0R9</accession>
<protein>
    <recommendedName>
        <fullName evidence="2">Pectinesterase inhibitor domain-containing protein</fullName>
    </recommendedName>
</protein>
<dbReference type="Pfam" id="PF04043">
    <property type="entry name" value="PMEI"/>
    <property type="match status" value="1"/>
</dbReference>
<dbReference type="Gene3D" id="1.20.140.40">
    <property type="entry name" value="Invertase/pectin methylesterase inhibitor family protein"/>
    <property type="match status" value="1"/>
</dbReference>
<reference evidence="3 4" key="1">
    <citation type="submission" date="2022-01" db="EMBL/GenBank/DDBJ databases">
        <authorList>
            <person name="Xiong W."/>
            <person name="Schranz E."/>
        </authorList>
    </citation>
    <scope>NUCLEOTIDE SEQUENCE [LARGE SCALE GENOMIC DNA]</scope>
</reference>
<comment type="caution">
    <text evidence="3">The sequence shown here is derived from an EMBL/GenBank/DDBJ whole genome shotgun (WGS) entry which is preliminary data.</text>
</comment>
<evidence type="ECO:0000313" key="4">
    <source>
        <dbReference type="Proteomes" id="UP001157418"/>
    </source>
</evidence>
<dbReference type="InterPro" id="IPR035513">
    <property type="entry name" value="Invertase/methylesterase_inhib"/>
</dbReference>
<dbReference type="SUPFAM" id="SSF101148">
    <property type="entry name" value="Plant invertase/pectin methylesterase inhibitor"/>
    <property type="match status" value="1"/>
</dbReference>
<keyword evidence="1" id="KW-1133">Transmembrane helix</keyword>
<evidence type="ECO:0000313" key="3">
    <source>
        <dbReference type="EMBL" id="CAH1427755.1"/>
    </source>
</evidence>
<keyword evidence="1" id="KW-0812">Transmembrane</keyword>
<keyword evidence="1" id="KW-0472">Membrane</keyword>
<dbReference type="EMBL" id="CAKMRJ010002223">
    <property type="protein sequence ID" value="CAH1427755.1"/>
    <property type="molecule type" value="Genomic_DNA"/>
</dbReference>
<keyword evidence="4" id="KW-1185">Reference proteome</keyword>
<sequence length="141" mass="15574">MNSFKSYGKVGEADQMWVDARRKNRERMVVVAISSLVLVIVVVLSVVGTTQSKDHSQNGSESQSPSAMVSMKVVCDTTLYPDSCYNSLAHFVNSTNIHPDELLKLSFLFAMEELSKASTLVELRCCSELMDIAIDHLNGIN</sequence>
<dbReference type="GO" id="GO:0004857">
    <property type="term" value="F:enzyme inhibitor activity"/>
    <property type="evidence" value="ECO:0007669"/>
    <property type="project" value="InterPro"/>
</dbReference>
<dbReference type="Proteomes" id="UP001157418">
    <property type="component" value="Unassembled WGS sequence"/>
</dbReference>
<feature type="domain" description="Pectinesterase inhibitor" evidence="2">
    <location>
        <begin position="72"/>
        <end position="138"/>
    </location>
</feature>
<evidence type="ECO:0000256" key="1">
    <source>
        <dbReference type="SAM" id="Phobius"/>
    </source>
</evidence>
<proteinExistence type="predicted"/>